<dbReference type="EMBL" id="JAESDN010000007">
    <property type="protein sequence ID" value="KAG7047606.1"/>
    <property type="molecule type" value="Genomic_DNA"/>
</dbReference>
<keyword evidence="2" id="KW-1185">Reference proteome</keyword>
<dbReference type="Proteomes" id="UP000699042">
    <property type="component" value="Unassembled WGS sequence"/>
</dbReference>
<sequence>MKDDLRLCYATPGLTAAKFVLWLNSVPGSIPAASDAFGSGKIVYSQGILDSPR</sequence>
<proteinExistence type="predicted"/>
<comment type="caution">
    <text evidence="1">The sequence shown here is derived from an EMBL/GenBank/DDBJ whole genome shotgun (WGS) entry which is preliminary data.</text>
</comment>
<reference evidence="1" key="1">
    <citation type="submission" date="2021-05" db="EMBL/GenBank/DDBJ databases">
        <title>Comparative genomics of three Colletotrichum scovillei strains and genetic complementation revealed genes involved fungal growth and virulence on chili pepper.</title>
        <authorList>
            <person name="Hsieh D.-K."/>
            <person name="Chuang S.-C."/>
            <person name="Chen C.-Y."/>
            <person name="Chao Y.-T."/>
            <person name="Lu M.-Y.J."/>
            <person name="Lee M.-H."/>
            <person name="Shih M.-C."/>
        </authorList>
    </citation>
    <scope>NUCLEOTIDE SEQUENCE</scope>
    <source>
        <strain evidence="1">Coll-153</strain>
    </source>
</reference>
<gene>
    <name evidence="1" type="ORF">JMJ77_010954</name>
</gene>
<dbReference type="AlphaFoldDB" id="A0A9P7UAU0"/>
<protein>
    <submittedName>
        <fullName evidence="1">Uncharacterized protein</fullName>
    </submittedName>
</protein>
<name>A0A9P7UAU0_9PEZI</name>
<evidence type="ECO:0000313" key="1">
    <source>
        <dbReference type="EMBL" id="KAG7047606.1"/>
    </source>
</evidence>
<organism evidence="1 2">
    <name type="scientific">Colletotrichum scovillei</name>
    <dbReference type="NCBI Taxonomy" id="1209932"/>
    <lineage>
        <taxon>Eukaryota</taxon>
        <taxon>Fungi</taxon>
        <taxon>Dikarya</taxon>
        <taxon>Ascomycota</taxon>
        <taxon>Pezizomycotina</taxon>
        <taxon>Sordariomycetes</taxon>
        <taxon>Hypocreomycetidae</taxon>
        <taxon>Glomerellales</taxon>
        <taxon>Glomerellaceae</taxon>
        <taxon>Colletotrichum</taxon>
        <taxon>Colletotrichum acutatum species complex</taxon>
    </lineage>
</organism>
<evidence type="ECO:0000313" key="2">
    <source>
        <dbReference type="Proteomes" id="UP000699042"/>
    </source>
</evidence>
<accession>A0A9P7UAU0</accession>